<reference evidence="2 3" key="1">
    <citation type="submission" date="2018-05" db="EMBL/GenBank/DDBJ databases">
        <title>Genomic Encyclopedia of Type Strains, Phase IV (KMG-IV): sequencing the most valuable type-strain genomes for metagenomic binning, comparative biology and taxonomic classification.</title>
        <authorList>
            <person name="Goeker M."/>
        </authorList>
    </citation>
    <scope>NUCLEOTIDE SEQUENCE [LARGE SCALE GENOMIC DNA]</scope>
    <source>
        <strain evidence="2 3">DSM 28579</strain>
    </source>
</reference>
<dbReference type="AlphaFoldDB" id="A0A7L4UQN8"/>
<feature type="transmembrane region" description="Helical" evidence="1">
    <location>
        <begin position="64"/>
        <end position="85"/>
    </location>
</feature>
<feature type="transmembrane region" description="Helical" evidence="1">
    <location>
        <begin position="35"/>
        <end position="52"/>
    </location>
</feature>
<feature type="transmembrane region" description="Helical" evidence="1">
    <location>
        <begin position="97"/>
        <end position="118"/>
    </location>
</feature>
<organism evidence="2 3">
    <name type="scientific">Balneicella halophila</name>
    <dbReference type="NCBI Taxonomy" id="1537566"/>
    <lineage>
        <taxon>Bacteria</taxon>
        <taxon>Pseudomonadati</taxon>
        <taxon>Bacteroidota</taxon>
        <taxon>Bacteroidia</taxon>
        <taxon>Bacteroidales</taxon>
        <taxon>Balneicellaceae</taxon>
        <taxon>Balneicella</taxon>
    </lineage>
</organism>
<protein>
    <submittedName>
        <fullName evidence="2">Uncharacterized protein</fullName>
    </submittedName>
</protein>
<keyword evidence="1" id="KW-0472">Membrane</keyword>
<evidence type="ECO:0000313" key="2">
    <source>
        <dbReference type="EMBL" id="PVX50912.1"/>
    </source>
</evidence>
<sequence>MLQKSKIALLFLLVFIMLNSLAVWAFSFLSFFELFLIYLINLIPVGLLIYIMQKKVKQGKTNVGFIFLGAMPFKIIYIFASLLLIKKYLKLSTPFLINYLLVYFLLLYLSIFLGTRFLSQK</sequence>
<dbReference type="Proteomes" id="UP000251835">
    <property type="component" value="Unassembled WGS sequence"/>
</dbReference>
<name>A0A7L4UQN8_BALHA</name>
<keyword evidence="3" id="KW-1185">Reference proteome</keyword>
<proteinExistence type="predicted"/>
<evidence type="ECO:0000313" key="3">
    <source>
        <dbReference type="Proteomes" id="UP000251835"/>
    </source>
</evidence>
<accession>A0A7L4UQN8</accession>
<gene>
    <name evidence="2" type="ORF">C7377_1235</name>
</gene>
<dbReference type="EMBL" id="QENZ01000004">
    <property type="protein sequence ID" value="PVX50912.1"/>
    <property type="molecule type" value="Genomic_DNA"/>
</dbReference>
<evidence type="ECO:0000256" key="1">
    <source>
        <dbReference type="SAM" id="Phobius"/>
    </source>
</evidence>
<keyword evidence="1" id="KW-0812">Transmembrane</keyword>
<comment type="caution">
    <text evidence="2">The sequence shown here is derived from an EMBL/GenBank/DDBJ whole genome shotgun (WGS) entry which is preliminary data.</text>
</comment>
<keyword evidence="1" id="KW-1133">Transmembrane helix</keyword>